<reference evidence="3 4" key="1">
    <citation type="submission" date="2018-05" db="EMBL/GenBank/DDBJ databases">
        <title>Complete Genome Sequences of Extremely Thermoacidophilic, Metal-Mobilizing Type-Strain Members of the Archaeal Family Sulfolobaceae: Acidianus brierleyi DSM-1651T, Acidianus sulfidivorans DSM-18786T, Metallosphaera hakonensis DSM-7519T, and Metallosphaera prunae DSM-10039T.</title>
        <authorList>
            <person name="Counts J.A."/>
            <person name="Kelly R.M."/>
        </authorList>
    </citation>
    <scope>NUCLEOTIDE SEQUENCE [LARGE SCALE GENOMIC DNA]</scope>
    <source>
        <strain evidence="3 4">JP7</strain>
    </source>
</reference>
<dbReference type="AlphaFoldDB" id="A0A2U9IMP8"/>
<dbReference type="Gene3D" id="1.10.10.1100">
    <property type="entry name" value="BFD-like [2Fe-2S]-binding domain"/>
    <property type="match status" value="1"/>
</dbReference>
<dbReference type="PANTHER" id="PTHR42949">
    <property type="entry name" value="ANAEROBIC GLYCEROL-3-PHOSPHATE DEHYDROGENASE SUBUNIT B"/>
    <property type="match status" value="1"/>
</dbReference>
<dbReference type="InterPro" id="IPR007419">
    <property type="entry name" value="BFD-like_2Fe2S-bd_dom"/>
</dbReference>
<evidence type="ECO:0000313" key="4">
    <source>
        <dbReference type="Proteomes" id="UP000248410"/>
    </source>
</evidence>
<dbReference type="Gene3D" id="3.50.50.60">
    <property type="entry name" value="FAD/NAD(P)-binding domain"/>
    <property type="match status" value="2"/>
</dbReference>
<protein>
    <submittedName>
        <fullName evidence="3">Ferredoxin</fullName>
    </submittedName>
</protein>
<dbReference type="PANTHER" id="PTHR42949:SF3">
    <property type="entry name" value="ANAEROBIC GLYCEROL-3-PHOSPHATE DEHYDROGENASE SUBUNIT B"/>
    <property type="match status" value="1"/>
</dbReference>
<dbReference type="InterPro" id="IPR036188">
    <property type="entry name" value="FAD/NAD-bd_sf"/>
</dbReference>
<name>A0A2U9IMP8_9CREN</name>
<dbReference type="Pfam" id="PF04324">
    <property type="entry name" value="Fer2_BFD"/>
    <property type="match status" value="1"/>
</dbReference>
<feature type="domain" description="BFD-like [2Fe-2S]-binding" evidence="2">
    <location>
        <begin position="399"/>
        <end position="449"/>
    </location>
</feature>
<sequence>MNYRILSKRHKRIRAPKDCEKGLPYTEIIVNGERINTCEKLESIIFQKQNNTSLSVNSSIIHNKFLRNEFVLNIIPRFLNVPNKYTQKSDIALDKLNVDTLILGSGIGGISALQYCTSCVLITNNIEDEEVFYDPLSNVSIVNNIKNIIKQKSDKIIYGTFMGKFDEGLLFKIDKKYYIINFKNIIIANGGRYIPPIFPNNDVPGIVSRNLFLKYAKMFKDIIVIGSTDPAIKTAIFKKSDVIVKSGTQNFSKIWLEKAKDNGINIIQTNSISVKRIGKKLKIYYDNNEKIVDGIVYAIVKQPRIEAIANLGYKYTFYPNLSIYMAYHDIYGNITDNAKIVGGARGLYDEEISYLSGKIIYNNDIDQFIEELKNTPLYDFYTHNEWKPIDSPYVFGNGYICECEDIKSEEVQEKINKGYKDVESLKRTTGICTGYCQGKICSYLAGSLIKSNTLITFRSPLYILW</sequence>
<dbReference type="GeneID" id="36837722"/>
<dbReference type="RefSeq" id="WP_110380229.1">
    <property type="nucleotide sequence ID" value="NZ_CP029288.2"/>
</dbReference>
<dbReference type="KEGG" id="asul:DFR86_07095"/>
<keyword evidence="1" id="KW-0560">Oxidoreductase</keyword>
<proteinExistence type="predicted"/>
<organism evidence="3 4">
    <name type="scientific">Acidianus sulfidivorans JP7</name>
    <dbReference type="NCBI Taxonomy" id="619593"/>
    <lineage>
        <taxon>Archaea</taxon>
        <taxon>Thermoproteota</taxon>
        <taxon>Thermoprotei</taxon>
        <taxon>Sulfolobales</taxon>
        <taxon>Sulfolobaceae</taxon>
        <taxon>Acidianus</taxon>
    </lineage>
</organism>
<dbReference type="EMBL" id="CP029288">
    <property type="protein sequence ID" value="AWR97339.1"/>
    <property type="molecule type" value="Genomic_DNA"/>
</dbReference>
<dbReference type="PRINTS" id="PR00368">
    <property type="entry name" value="FADPNR"/>
</dbReference>
<dbReference type="GO" id="GO:0016491">
    <property type="term" value="F:oxidoreductase activity"/>
    <property type="evidence" value="ECO:0007669"/>
    <property type="project" value="UniProtKB-KW"/>
</dbReference>
<evidence type="ECO:0000313" key="3">
    <source>
        <dbReference type="EMBL" id="AWR97339.1"/>
    </source>
</evidence>
<keyword evidence="4" id="KW-1185">Reference proteome</keyword>
<evidence type="ECO:0000256" key="1">
    <source>
        <dbReference type="ARBA" id="ARBA00023002"/>
    </source>
</evidence>
<evidence type="ECO:0000259" key="2">
    <source>
        <dbReference type="Pfam" id="PF04324"/>
    </source>
</evidence>
<accession>A0A2U9IMP8</accession>
<dbReference type="OrthoDB" id="36306at2157"/>
<dbReference type="Proteomes" id="UP000248410">
    <property type="component" value="Chromosome"/>
</dbReference>
<dbReference type="SUPFAM" id="SSF51905">
    <property type="entry name" value="FAD/NAD(P)-binding domain"/>
    <property type="match status" value="1"/>
</dbReference>
<dbReference type="InterPro" id="IPR051691">
    <property type="entry name" value="Metab_Enz_Cyan_OpOx_G3PDH"/>
</dbReference>
<dbReference type="InterPro" id="IPR041854">
    <property type="entry name" value="BFD-like_2Fe2S-bd_dom_sf"/>
</dbReference>
<gene>
    <name evidence="3" type="ORF">DFR86_07095</name>
</gene>